<evidence type="ECO:0008006" key="4">
    <source>
        <dbReference type="Google" id="ProtNLM"/>
    </source>
</evidence>
<dbReference type="NCBIfam" id="TIGR04547">
    <property type="entry name" value="Mollicu_LP"/>
    <property type="match status" value="1"/>
</dbReference>
<sequence>MKKILIGLSTFSLLVSSSSIVSCTITYQFKNNYLDQIKLFLNTSAIASQAIILSDKNTTNISTDYSLKTFSQTKISDLYKNKEKELVDKYIIDKKLTYEYQFKSMFLTLEKQDWTNKLKQVALLEKDKNTNLDLNWNDQTTRTTENNTFKTLSLISAGINFLFSGDFTANQQGNLINNFLSNQSALLESTVFNNNKFTNLIEQLNKIEENKFYNIANSLFSQPDWFTNSNNNNNNNNLAQKTLKEILEFSSQKLWDEILPKDNKQDLKIDWSKLIKPLIDLLKAFSIYQNLIEQKSDKTLNYSTMQPLYLFSKEKTNSEFLYEILQTDLQTIYKDKTEEQIKQEINSIDLKKIIRFLKNSFVFEKEDKYGYKFQKFIVMLLGSSSQAEQKNNITNNFLISPFYKWYEQENNKETFKKIIIEKLNKIEKTKPFASIISNYVPILFEIMKAFHQDLVEQGVNNKLKTELNKYLSLAKVILPSLGVDKKVVEFLDSKALKDFLNNCFLALYNQDFLKEVFILINQLSDEQVFNNQIIDNISNIYNLTSLKLDKFLDYLLSLIKKPINGKNSFDEFQFLYGLKDLSISQIIKNLENFYNKDDLSYIFNLDNFKNLLDVIFNKNITSSFKYNKEQLETKNALSTILTLLALNPNKVEDLKINITSDNNKISDSVNKQIQEKQYGLASVILLGYNNDKKAFYENSILDNVSNLFGHSQKDLNKEASKNAINVLIKSYLELINWFQNTSIKKYAKDNFEIYLDQNNWTIELIDKKGNIDNLNETLTINYMLKFKNPNNNKQNWTYKVSLIRTSNSNQPWKIAQITKLNSNK</sequence>
<evidence type="ECO:0000256" key="1">
    <source>
        <dbReference type="SAM" id="SignalP"/>
    </source>
</evidence>
<dbReference type="PROSITE" id="PS51257">
    <property type="entry name" value="PROKAR_LIPOPROTEIN"/>
    <property type="match status" value="1"/>
</dbReference>
<dbReference type="Proteomes" id="UP000028533">
    <property type="component" value="Unassembled WGS sequence"/>
</dbReference>
<protein>
    <recommendedName>
        <fullName evidence="4">Lipoprotein</fullName>
    </recommendedName>
</protein>
<dbReference type="InterPro" id="IPR030893">
    <property type="entry name" value="Mollicu_LP"/>
</dbReference>
<feature type="chain" id="PRO_5001774436" description="Lipoprotein" evidence="1">
    <location>
        <begin position="24"/>
        <end position="824"/>
    </location>
</feature>
<dbReference type="RefSeq" id="WP_036431932.1">
    <property type="nucleotide sequence ID" value="NZ_JFDO01000017.1"/>
</dbReference>
<dbReference type="AlphaFoldDB" id="A0A084EM13"/>
<keyword evidence="1" id="KW-0732">Signal</keyword>
<organism evidence="2 3">
    <name type="scientific">Mycoplasma capricolum subsp. capricolum 14232</name>
    <dbReference type="NCBI Taxonomy" id="1188238"/>
    <lineage>
        <taxon>Bacteria</taxon>
        <taxon>Bacillati</taxon>
        <taxon>Mycoplasmatota</taxon>
        <taxon>Mollicutes</taxon>
        <taxon>Mycoplasmataceae</taxon>
        <taxon>Mycoplasma</taxon>
    </lineage>
</organism>
<evidence type="ECO:0000313" key="2">
    <source>
        <dbReference type="EMBL" id="KEZ19005.1"/>
    </source>
</evidence>
<feature type="signal peptide" evidence="1">
    <location>
        <begin position="1"/>
        <end position="23"/>
    </location>
</feature>
<gene>
    <name evidence="2" type="ORF">MCAPa_4940</name>
</gene>
<evidence type="ECO:0000313" key="3">
    <source>
        <dbReference type="Proteomes" id="UP000028533"/>
    </source>
</evidence>
<proteinExistence type="predicted"/>
<dbReference type="EMBL" id="JFDO01000017">
    <property type="protein sequence ID" value="KEZ19005.1"/>
    <property type="molecule type" value="Genomic_DNA"/>
</dbReference>
<accession>A0A084EM13</accession>
<reference evidence="2 3" key="1">
    <citation type="submission" date="2014-02" db="EMBL/GenBank/DDBJ databases">
        <title>Genome sequence of Mycoplasma capricolum subsp. capricolum strain 14232.</title>
        <authorList>
            <person name="Sirand-Pugnet P."/>
            <person name="Breton M."/>
            <person name="Dordet-Frisoni E."/>
            <person name="Baranowski E."/>
            <person name="Barre A."/>
            <person name="Couture C."/>
            <person name="Dupuy V."/>
            <person name="Gaurivaud P."/>
            <person name="Jacob D."/>
            <person name="Lemaitre C."/>
            <person name="Manso-Silvan L."/>
            <person name="Nikolski M."/>
            <person name="Nouvel L.-X."/>
            <person name="Poumarat F."/>
            <person name="Tardy F."/>
            <person name="Thebault P."/>
            <person name="Theil S."/>
            <person name="Citti C."/>
            <person name="Thiaucourt F."/>
            <person name="Blanchard A."/>
        </authorList>
    </citation>
    <scope>NUCLEOTIDE SEQUENCE [LARGE SCALE GENOMIC DNA]</scope>
    <source>
        <strain evidence="2 3">14232</strain>
    </source>
</reference>
<comment type="caution">
    <text evidence="2">The sequence shown here is derived from an EMBL/GenBank/DDBJ whole genome shotgun (WGS) entry which is preliminary data.</text>
</comment>
<name>A0A084EM13_MYCCA</name>